<keyword evidence="2" id="KW-1185">Reference proteome</keyword>
<dbReference type="EMBL" id="AP023174">
    <property type="protein sequence ID" value="BCF88720.1"/>
    <property type="molecule type" value="Genomic_DNA"/>
</dbReference>
<protein>
    <submittedName>
        <fullName evidence="1">Uncharacterized protein</fullName>
    </submittedName>
</protein>
<dbReference type="KEGG" id="plad:PPGU16_17870"/>
<gene>
    <name evidence="1" type="ORF">PPGU16_17870</name>
</gene>
<organism evidence="1 2">
    <name type="scientific">Paraburkholderia largidicola</name>
    <dbReference type="NCBI Taxonomy" id="3014751"/>
    <lineage>
        <taxon>Bacteria</taxon>
        <taxon>Pseudomonadati</taxon>
        <taxon>Pseudomonadota</taxon>
        <taxon>Betaproteobacteria</taxon>
        <taxon>Burkholderiales</taxon>
        <taxon>Burkholderiaceae</taxon>
        <taxon>Paraburkholderia</taxon>
    </lineage>
</organism>
<name>A0A7I8BKP1_9BURK</name>
<dbReference type="Proteomes" id="UP000510888">
    <property type="component" value="Chromosome 1"/>
</dbReference>
<dbReference type="AlphaFoldDB" id="A0A7I8BKP1"/>
<proteinExistence type="predicted"/>
<accession>A0A7I8BKP1</accession>
<sequence length="70" mass="7599">MRNEAARRRAQFLERARTYATSHRPTDGAAHGLCSAFVEMLACDRGEHVTLTIGKTVIARGAAQPSSTAR</sequence>
<reference evidence="1 2" key="1">
    <citation type="journal article" date="2020" name="Genes (Basel)">
        <title>Genomic Comparison of Insect Gut Symbionts from Divergent Burkholderia Subclades.</title>
        <authorList>
            <person name="Takeshita K."/>
            <person name="Kikuchi Y."/>
        </authorList>
    </citation>
    <scope>NUCLEOTIDE SEQUENCE [LARGE SCALE GENOMIC DNA]</scope>
    <source>
        <strain evidence="1 2">PGU16</strain>
    </source>
</reference>
<dbReference type="RefSeq" id="WP_180719709.1">
    <property type="nucleotide sequence ID" value="NZ_AP023174.1"/>
</dbReference>
<evidence type="ECO:0000313" key="2">
    <source>
        <dbReference type="Proteomes" id="UP000510888"/>
    </source>
</evidence>
<evidence type="ECO:0000313" key="1">
    <source>
        <dbReference type="EMBL" id="BCF88720.1"/>
    </source>
</evidence>